<evidence type="ECO:0000313" key="2">
    <source>
        <dbReference type="Proteomes" id="UP001227101"/>
    </source>
</evidence>
<accession>A0ABY8XQD4</accession>
<reference evidence="1 2" key="1">
    <citation type="submission" date="2023-06" db="EMBL/GenBank/DDBJ databases">
        <authorList>
            <person name="Oyuntsetseg B."/>
            <person name="Kim S.B."/>
        </authorList>
    </citation>
    <scope>NUCLEOTIDE SEQUENCE [LARGE SCALE GENOMIC DNA]</scope>
    <source>
        <strain evidence="1 2">2-2</strain>
    </source>
</reference>
<gene>
    <name evidence="1" type="ORF">QP939_04085</name>
</gene>
<sequence>MPADMPVLPGTSRLGMLILADSECPLMWQPGVVRHARLGNDRWVLHLPAESPLVLAQDVRRTHGVLGVSVQPSGPITAADRLALVFAEHLSVVRTLDKSPYPLSGAFVTSAKRDVPGARDALIRLFHFASVQSPAGLSDVIVWEWIDRPNAEAWFGAPLPDLGPLELHLAELLQLRRAARANQYPKTPDGAALADALKDRPFSSRFVLDNYYLVCRLIAGHLDKESDQ</sequence>
<dbReference type="RefSeq" id="WP_285455179.1">
    <property type="nucleotide sequence ID" value="NZ_CP127173.1"/>
</dbReference>
<dbReference type="EMBL" id="CP127173">
    <property type="protein sequence ID" value="WIV57870.1"/>
    <property type="molecule type" value="Genomic_DNA"/>
</dbReference>
<organism evidence="1 2">
    <name type="scientific">Amycolatopsis nalaikhensis</name>
    <dbReference type="NCBI Taxonomy" id="715472"/>
    <lineage>
        <taxon>Bacteria</taxon>
        <taxon>Bacillati</taxon>
        <taxon>Actinomycetota</taxon>
        <taxon>Actinomycetes</taxon>
        <taxon>Pseudonocardiales</taxon>
        <taxon>Pseudonocardiaceae</taxon>
        <taxon>Amycolatopsis</taxon>
    </lineage>
</organism>
<name>A0ABY8XQD4_9PSEU</name>
<proteinExistence type="predicted"/>
<dbReference type="Proteomes" id="UP001227101">
    <property type="component" value="Chromosome"/>
</dbReference>
<keyword evidence="2" id="KW-1185">Reference proteome</keyword>
<protein>
    <submittedName>
        <fullName evidence="1">Uncharacterized protein</fullName>
    </submittedName>
</protein>
<evidence type="ECO:0000313" key="1">
    <source>
        <dbReference type="EMBL" id="WIV57870.1"/>
    </source>
</evidence>